<evidence type="ECO:0000313" key="6">
    <source>
        <dbReference type="EMBL" id="JAC64387.1"/>
    </source>
</evidence>
<keyword evidence="3 5" id="KW-1133">Transmembrane helix</keyword>
<dbReference type="Pfam" id="PF07690">
    <property type="entry name" value="MFS_1"/>
    <property type="match status" value="1"/>
</dbReference>
<dbReference type="PANTHER" id="PTHR24002:SF3">
    <property type="entry name" value="SOLUTE CARRIER FAMILY 22 MEMBER 18"/>
    <property type="match status" value="1"/>
</dbReference>
<evidence type="ECO:0000256" key="4">
    <source>
        <dbReference type="ARBA" id="ARBA00023136"/>
    </source>
</evidence>
<name>A0A061QUN5_9CHLO</name>
<proteinExistence type="predicted"/>
<evidence type="ECO:0000313" key="7">
    <source>
        <dbReference type="EMBL" id="JAC72646.1"/>
    </source>
</evidence>
<keyword evidence="2 5" id="KW-0812">Transmembrane</keyword>
<organism evidence="6">
    <name type="scientific">Tetraselmis sp. GSL018</name>
    <dbReference type="NCBI Taxonomy" id="582737"/>
    <lineage>
        <taxon>Eukaryota</taxon>
        <taxon>Viridiplantae</taxon>
        <taxon>Chlorophyta</taxon>
        <taxon>core chlorophytes</taxon>
        <taxon>Chlorodendrophyceae</taxon>
        <taxon>Chlorodendrales</taxon>
        <taxon>Chlorodendraceae</taxon>
        <taxon>Tetraselmis</taxon>
    </lineage>
</organism>
<dbReference type="InterPro" id="IPR011701">
    <property type="entry name" value="MFS"/>
</dbReference>
<feature type="transmembrane region" description="Helical" evidence="5">
    <location>
        <begin position="80"/>
        <end position="105"/>
    </location>
</feature>
<reference evidence="6" key="1">
    <citation type="submission" date="2014-05" db="EMBL/GenBank/DDBJ databases">
        <title>The transcriptome of the halophilic microalga Tetraselmis sp. GSL018 isolated from the Great Salt Lake, Utah.</title>
        <authorList>
            <person name="Jinkerson R.E."/>
            <person name="D'Adamo S."/>
            <person name="Posewitz M.C."/>
        </authorList>
    </citation>
    <scope>NUCLEOTIDE SEQUENCE</scope>
    <source>
        <strain evidence="6">GSL018</strain>
    </source>
</reference>
<dbReference type="AlphaFoldDB" id="A0A061QUN5"/>
<dbReference type="GO" id="GO:0005635">
    <property type="term" value="C:nuclear envelope"/>
    <property type="evidence" value="ECO:0007669"/>
    <property type="project" value="TreeGrafter"/>
</dbReference>
<dbReference type="EMBL" id="GBEZ01022454">
    <property type="protein sequence ID" value="JAC64387.1"/>
    <property type="molecule type" value="Transcribed_RNA"/>
</dbReference>
<dbReference type="PANTHER" id="PTHR24002">
    <property type="entry name" value="SOLUTE CARRIER FAMILY 22 MEMBER 18"/>
    <property type="match status" value="1"/>
</dbReference>
<feature type="transmembrane region" description="Helical" evidence="5">
    <location>
        <begin position="12"/>
        <end position="32"/>
    </location>
</feature>
<feature type="transmembrane region" description="Helical" evidence="5">
    <location>
        <begin position="166"/>
        <end position="186"/>
    </location>
</feature>
<evidence type="ECO:0000256" key="5">
    <source>
        <dbReference type="SAM" id="Phobius"/>
    </source>
</evidence>
<dbReference type="GO" id="GO:0016020">
    <property type="term" value="C:membrane"/>
    <property type="evidence" value="ECO:0007669"/>
    <property type="project" value="UniProtKB-SubCell"/>
</dbReference>
<comment type="subcellular location">
    <subcellularLocation>
        <location evidence="1">Membrane</location>
        <topology evidence="1">Multi-pass membrane protein</topology>
    </subcellularLocation>
</comment>
<feature type="transmembrane region" description="Helical" evidence="5">
    <location>
        <begin position="386"/>
        <end position="407"/>
    </location>
</feature>
<gene>
    <name evidence="6" type="ORF">TSPGSL018_18415</name>
    <name evidence="7" type="ORF">TSPGSL018_30831</name>
</gene>
<dbReference type="GO" id="GO:0022857">
    <property type="term" value="F:transmembrane transporter activity"/>
    <property type="evidence" value="ECO:0007669"/>
    <property type="project" value="InterPro"/>
</dbReference>
<dbReference type="Gene3D" id="1.20.1250.20">
    <property type="entry name" value="MFS general substrate transporter like domains"/>
    <property type="match status" value="1"/>
</dbReference>
<dbReference type="SUPFAM" id="SSF103473">
    <property type="entry name" value="MFS general substrate transporter"/>
    <property type="match status" value="1"/>
</dbReference>
<dbReference type="PRINTS" id="PR01035">
    <property type="entry name" value="TCRTETA"/>
</dbReference>
<dbReference type="InterPro" id="IPR001958">
    <property type="entry name" value="Tet-R_TetA/multi-R_MdtG-like"/>
</dbReference>
<feature type="transmembrane region" description="Helical" evidence="5">
    <location>
        <begin position="52"/>
        <end position="71"/>
    </location>
</feature>
<dbReference type="EMBL" id="GBEZ01013330">
    <property type="protein sequence ID" value="JAC72646.1"/>
    <property type="molecule type" value="Transcribed_RNA"/>
</dbReference>
<evidence type="ECO:0000256" key="2">
    <source>
        <dbReference type="ARBA" id="ARBA00022692"/>
    </source>
</evidence>
<evidence type="ECO:0000256" key="1">
    <source>
        <dbReference type="ARBA" id="ARBA00004141"/>
    </source>
</evidence>
<sequence length="435" mass="45309">MTTPRKSVNTALFAVYVNVVLYALCFQLQRPIEPFLVERLVKGDHAQAYSRVQAWFSVVQTAGSFVVGFLLDRFGLRDAFVINFLAAAVSYAVLANATTIELLYISKIPTLCMHGFLCAQATVSKCTEGGKNTVAALGRLTACYTVGATLGPALGGYLGANVDHYFGAKLAVFGSLLSAAIAFVFVPPDLRPESGLAGSNPSEGSKAEAEAGKMSFLHRTRHILGSTYDLMMIKIGTGLANSMMGSTMPLVLKNSFDFREHELGLAQSAMTFLSSLCNAFFLGPLAAALGSLVAVIRLCLLGTIAAFSAQAALLSVGALTANAFILLRLVLHLFQFILSSNLTGESTGRVPAELKGTLLGMEHGLFSAVRVFSPTAAVSLLGSHGLMGLTAAGAGIYAAVAAAWSLLSAHGKAAAAGREADAPETAAAAKASKAE</sequence>
<keyword evidence="4 5" id="KW-0472">Membrane</keyword>
<protein>
    <submittedName>
        <fullName evidence="6">Solute carrier family 22 member 18</fullName>
    </submittedName>
</protein>
<evidence type="ECO:0000256" key="3">
    <source>
        <dbReference type="ARBA" id="ARBA00022989"/>
    </source>
</evidence>
<feature type="transmembrane region" description="Helical" evidence="5">
    <location>
        <begin position="272"/>
        <end position="300"/>
    </location>
</feature>
<feature type="transmembrane region" description="Helical" evidence="5">
    <location>
        <begin position="312"/>
        <end position="338"/>
    </location>
</feature>
<dbReference type="InterPro" id="IPR036259">
    <property type="entry name" value="MFS_trans_sf"/>
</dbReference>
<accession>A0A061QUN5</accession>